<keyword evidence="1" id="KW-0812">Transmembrane</keyword>
<proteinExistence type="predicted"/>
<accession>A0A644Z1U7</accession>
<protein>
    <recommendedName>
        <fullName evidence="2">Sulfatase-modifying factor enzyme-like domain-containing protein</fullName>
    </recommendedName>
</protein>
<dbReference type="PANTHER" id="PTHR23150:SF19">
    <property type="entry name" value="FORMYLGLYCINE-GENERATING ENZYME"/>
    <property type="match status" value="1"/>
</dbReference>
<dbReference type="InterPro" id="IPR051043">
    <property type="entry name" value="Sulfatase_Mod_Factor_Kinase"/>
</dbReference>
<sequence length="483" mass="53176">MKRRIVLPDVEEVKLPVLFSMRPGLYLLILYTICILAVLFCIAYLPGILKGGRYVTFTAPLSESGVVLDGTYLGAADNQYFVRSGEHEVTYMKGGVAYASHTLDVDHPVFLTWLFHRTKQVGVPALQLDDDQKKQIISYDLEQIQTAGAILSYDAVTRYEPVYSNLAADLKALDVHQDTAQQALELALLYSSNQTMLEEAKEALESSQISRTSFMQEILVSAESLFTTGTSSVGMSFTTPTIRKQETSLNAGDFVLPGYVYPQTSFVMGRSTEHTYPAINEAGVQMTTPAFALSAYEVNQYQWALFLEENPMWAKGNLSSLIEQGLVDEAYLAGISPSTIFVTNRPIHNVSYYAAQAFCAWLSEKTGKTVFLPSEGMWTLAAASHDNLKFDASLSPIPSQLKEPVALLGGVWELTQTTHIPLARITDYQKAHALHRSFGLPPQPIVKGGSYLNDAKSISSNTVGVVDPDACGDLIGFRVAWYE</sequence>
<dbReference type="AlphaFoldDB" id="A0A644Z1U7"/>
<feature type="transmembrane region" description="Helical" evidence="1">
    <location>
        <begin position="25"/>
        <end position="45"/>
    </location>
</feature>
<dbReference type="InterPro" id="IPR042095">
    <property type="entry name" value="SUMF_sf"/>
</dbReference>
<dbReference type="EMBL" id="VSSQ01006442">
    <property type="protein sequence ID" value="MPM32703.1"/>
    <property type="molecule type" value="Genomic_DNA"/>
</dbReference>
<reference evidence="3" key="1">
    <citation type="submission" date="2019-08" db="EMBL/GenBank/DDBJ databases">
        <authorList>
            <person name="Kucharzyk K."/>
            <person name="Murdoch R.W."/>
            <person name="Higgins S."/>
            <person name="Loffler F."/>
        </authorList>
    </citation>
    <scope>NUCLEOTIDE SEQUENCE</scope>
</reference>
<evidence type="ECO:0000259" key="2">
    <source>
        <dbReference type="Pfam" id="PF03781"/>
    </source>
</evidence>
<keyword evidence="1" id="KW-1133">Transmembrane helix</keyword>
<gene>
    <name evidence="3" type="ORF">SDC9_79268</name>
</gene>
<evidence type="ECO:0000256" key="1">
    <source>
        <dbReference type="SAM" id="Phobius"/>
    </source>
</evidence>
<keyword evidence="1" id="KW-0472">Membrane</keyword>
<feature type="domain" description="Sulfatase-modifying factor enzyme-like" evidence="2">
    <location>
        <begin position="262"/>
        <end position="384"/>
    </location>
</feature>
<name>A0A644Z1U7_9ZZZZ</name>
<dbReference type="GO" id="GO:0120147">
    <property type="term" value="F:formylglycine-generating oxidase activity"/>
    <property type="evidence" value="ECO:0007669"/>
    <property type="project" value="TreeGrafter"/>
</dbReference>
<dbReference type="Pfam" id="PF03781">
    <property type="entry name" value="FGE-sulfatase"/>
    <property type="match status" value="1"/>
</dbReference>
<comment type="caution">
    <text evidence="3">The sequence shown here is derived from an EMBL/GenBank/DDBJ whole genome shotgun (WGS) entry which is preliminary data.</text>
</comment>
<evidence type="ECO:0000313" key="3">
    <source>
        <dbReference type="EMBL" id="MPM32703.1"/>
    </source>
</evidence>
<dbReference type="InterPro" id="IPR016187">
    <property type="entry name" value="CTDL_fold"/>
</dbReference>
<dbReference type="InterPro" id="IPR005532">
    <property type="entry name" value="SUMF_dom"/>
</dbReference>
<organism evidence="3">
    <name type="scientific">bioreactor metagenome</name>
    <dbReference type="NCBI Taxonomy" id="1076179"/>
    <lineage>
        <taxon>unclassified sequences</taxon>
        <taxon>metagenomes</taxon>
        <taxon>ecological metagenomes</taxon>
    </lineage>
</organism>
<dbReference type="PANTHER" id="PTHR23150">
    <property type="entry name" value="SULFATASE MODIFYING FACTOR 1, 2"/>
    <property type="match status" value="1"/>
</dbReference>
<dbReference type="SUPFAM" id="SSF56436">
    <property type="entry name" value="C-type lectin-like"/>
    <property type="match status" value="1"/>
</dbReference>
<dbReference type="Gene3D" id="3.90.1580.10">
    <property type="entry name" value="paralog of FGE (formylglycine-generating enzyme)"/>
    <property type="match status" value="1"/>
</dbReference>